<evidence type="ECO:0008006" key="4">
    <source>
        <dbReference type="Google" id="ProtNLM"/>
    </source>
</evidence>
<feature type="transmembrane region" description="Helical" evidence="1">
    <location>
        <begin position="498"/>
        <end position="519"/>
    </location>
</feature>
<sequence length="533" mass="58495">MLKVLVKKQLMEIFRSYFYNAKKNKAYSKGATAAYVVLFVMLMVGVLGGIFTGMALMICKPMAEAEVEWFYFALMGLTAILLGAFGSVFNTFSSLYLSKDNDLLLSLPIQVSVIMISRLMSVYLMGLMYSGAVTLPAVIVYWVTVEFSVKAVAGGILYLVLISIFVMTLSCALGWIVAKISLRLKHKSFITVIISLAFFGGYYFISFQAQRLISELLANAAVYGMQVKSFAYPVYLLGMSGTGDLGALFVVMAAVLVFFAVMWLMMSKSFLKIATSTGKTEHKVYREKTVKCKSIPTALLGREVLHFTSSPNYMLNCGLGIILLPVAGIAFLVKGKGLCMILNQVFWDRPGSVMLILCAALCALASMNDMSAPSVSLEGKNLWLIQSLPITPWQVLRAKLLLHAGLTGIPMLFCVICMAVTGICPWEQLLLSFVLGLGFLLLMALSGLFLGLKMPNLNWTSELAPIKQSACVAVNLFGGFLYTLLFAAGYLMTDLWKMGFAGYTGIFTGITFLLCLVLYRWLKKKGSQILAEL</sequence>
<feature type="transmembrane region" description="Helical" evidence="1">
    <location>
        <begin position="313"/>
        <end position="333"/>
    </location>
</feature>
<evidence type="ECO:0000256" key="1">
    <source>
        <dbReference type="SAM" id="Phobius"/>
    </source>
</evidence>
<feature type="transmembrane region" description="Helical" evidence="1">
    <location>
        <begin position="189"/>
        <end position="205"/>
    </location>
</feature>
<reference evidence="2 3" key="1">
    <citation type="submission" date="2024-04" db="EMBL/GenBank/DDBJ databases">
        <title>Human intestinal bacterial collection.</title>
        <authorList>
            <person name="Pauvert C."/>
            <person name="Hitch T.C.A."/>
            <person name="Clavel T."/>
        </authorList>
    </citation>
    <scope>NUCLEOTIDE SEQUENCE [LARGE SCALE GENOMIC DNA]</scope>
    <source>
        <strain evidence="2 3">CLA-AA-H161</strain>
    </source>
</reference>
<evidence type="ECO:0000313" key="3">
    <source>
        <dbReference type="Proteomes" id="UP001470752"/>
    </source>
</evidence>
<dbReference type="EMBL" id="JBBNFW010000078">
    <property type="protein sequence ID" value="MEQ2411723.1"/>
    <property type="molecule type" value="Genomic_DNA"/>
</dbReference>
<accession>A0ABV1CH60</accession>
<comment type="caution">
    <text evidence="2">The sequence shown here is derived from an EMBL/GenBank/DDBJ whole genome shotgun (WGS) entry which is preliminary data.</text>
</comment>
<feature type="transmembrane region" description="Helical" evidence="1">
    <location>
        <begin position="472"/>
        <end position="492"/>
    </location>
</feature>
<organism evidence="2 3">
    <name type="scientific">Blautia acetigignens</name>
    <dbReference type="NCBI Taxonomy" id="2981783"/>
    <lineage>
        <taxon>Bacteria</taxon>
        <taxon>Bacillati</taxon>
        <taxon>Bacillota</taxon>
        <taxon>Clostridia</taxon>
        <taxon>Lachnospirales</taxon>
        <taxon>Lachnospiraceae</taxon>
        <taxon>Blautia</taxon>
    </lineage>
</organism>
<feature type="transmembrane region" description="Helical" evidence="1">
    <location>
        <begin position="32"/>
        <end position="57"/>
    </location>
</feature>
<keyword evidence="1" id="KW-1133">Transmembrane helix</keyword>
<feature type="transmembrane region" description="Helical" evidence="1">
    <location>
        <begin position="400"/>
        <end position="423"/>
    </location>
</feature>
<dbReference type="Proteomes" id="UP001470752">
    <property type="component" value="Unassembled WGS sequence"/>
</dbReference>
<feature type="transmembrane region" description="Helical" evidence="1">
    <location>
        <begin position="122"/>
        <end position="144"/>
    </location>
</feature>
<evidence type="ECO:0000313" key="2">
    <source>
        <dbReference type="EMBL" id="MEQ2411723.1"/>
    </source>
</evidence>
<feature type="transmembrane region" description="Helical" evidence="1">
    <location>
        <begin position="156"/>
        <end position="177"/>
    </location>
</feature>
<feature type="transmembrane region" description="Helical" evidence="1">
    <location>
        <begin position="245"/>
        <end position="266"/>
    </location>
</feature>
<keyword evidence="3" id="KW-1185">Reference proteome</keyword>
<gene>
    <name evidence="2" type="ORF">AAAX94_01480</name>
</gene>
<keyword evidence="1" id="KW-0812">Transmembrane</keyword>
<proteinExistence type="predicted"/>
<name>A0ABV1CH60_9FIRM</name>
<feature type="transmembrane region" description="Helical" evidence="1">
    <location>
        <begin position="353"/>
        <end position="370"/>
    </location>
</feature>
<feature type="transmembrane region" description="Helical" evidence="1">
    <location>
        <begin position="429"/>
        <end position="452"/>
    </location>
</feature>
<feature type="transmembrane region" description="Helical" evidence="1">
    <location>
        <begin position="69"/>
        <end position="89"/>
    </location>
</feature>
<dbReference type="RefSeq" id="WP_349082277.1">
    <property type="nucleotide sequence ID" value="NZ_JBBNFW010000078.1"/>
</dbReference>
<protein>
    <recommendedName>
        <fullName evidence="4">ABC-2 type transport system permease protein</fullName>
    </recommendedName>
</protein>
<keyword evidence="1" id="KW-0472">Membrane</keyword>